<proteinExistence type="predicted"/>
<gene>
    <name evidence="1" type="ORF">AZE42_07963</name>
</gene>
<dbReference type="Proteomes" id="UP000183567">
    <property type="component" value="Unassembled WGS sequence"/>
</dbReference>
<reference evidence="1 2" key="1">
    <citation type="submission" date="2016-03" db="EMBL/GenBank/DDBJ databases">
        <title>Comparative genomics of the ectomycorrhizal sister species Rhizopogon vinicolor and Rhizopogon vesiculosus (Basidiomycota: Boletales) reveals a divergence of the mating type B locus.</title>
        <authorList>
            <person name="Mujic A.B."/>
            <person name="Kuo A."/>
            <person name="Tritt A."/>
            <person name="Lipzen A."/>
            <person name="Chen C."/>
            <person name="Johnson J."/>
            <person name="Sharma A."/>
            <person name="Barry K."/>
            <person name="Grigoriev I.V."/>
            <person name="Spatafora J.W."/>
        </authorList>
    </citation>
    <scope>NUCLEOTIDE SEQUENCE [LARGE SCALE GENOMIC DNA]</scope>
    <source>
        <strain evidence="1 2">AM-OR11-056</strain>
    </source>
</reference>
<evidence type="ECO:0008006" key="3">
    <source>
        <dbReference type="Google" id="ProtNLM"/>
    </source>
</evidence>
<protein>
    <recommendedName>
        <fullName evidence="3">Aminoglycoside phosphotransferase domain-containing protein</fullName>
    </recommendedName>
</protein>
<dbReference type="OrthoDB" id="2610322at2759"/>
<evidence type="ECO:0000313" key="1">
    <source>
        <dbReference type="EMBL" id="OJA14607.1"/>
    </source>
</evidence>
<keyword evidence="2" id="KW-1185">Reference proteome</keyword>
<organism evidence="1 2">
    <name type="scientific">Rhizopogon vesiculosus</name>
    <dbReference type="NCBI Taxonomy" id="180088"/>
    <lineage>
        <taxon>Eukaryota</taxon>
        <taxon>Fungi</taxon>
        <taxon>Dikarya</taxon>
        <taxon>Basidiomycota</taxon>
        <taxon>Agaricomycotina</taxon>
        <taxon>Agaricomycetes</taxon>
        <taxon>Agaricomycetidae</taxon>
        <taxon>Boletales</taxon>
        <taxon>Suillineae</taxon>
        <taxon>Rhizopogonaceae</taxon>
        <taxon>Rhizopogon</taxon>
    </lineage>
</organism>
<dbReference type="STRING" id="180088.A0A1J8Q1Q2"/>
<name>A0A1J8Q1Q2_9AGAM</name>
<evidence type="ECO:0000313" key="2">
    <source>
        <dbReference type="Proteomes" id="UP000183567"/>
    </source>
</evidence>
<sequence>MLTCDVLDCHNAPDLDAFSHAFVMTRAAELLALQQRINPIQLANIASSLRSNIPSTIPALVAAEANRPVLSKVMGGMNVHLEILFDDNVAWIARFQRTTDDKGDHILVNEELDTMGIIDWEWSKVVTKSFAFAAPIMLLPLAFDEGDNQLTEDEEELAKVFESLGRPDMTLCVRGGRVYHHISFILHKGDRPDACKPQMKGFYQLPGNESWEWETWRSDALQMYQTEPVLQGLLGKSRSTN</sequence>
<dbReference type="EMBL" id="LVVM01003560">
    <property type="protein sequence ID" value="OJA14607.1"/>
    <property type="molecule type" value="Genomic_DNA"/>
</dbReference>
<comment type="caution">
    <text evidence="1">The sequence shown here is derived from an EMBL/GenBank/DDBJ whole genome shotgun (WGS) entry which is preliminary data.</text>
</comment>
<dbReference type="AlphaFoldDB" id="A0A1J8Q1Q2"/>
<accession>A0A1J8Q1Q2</accession>